<protein>
    <recommendedName>
        <fullName evidence="3">Transcription initiation factor TFIID subunit 2</fullName>
    </recommendedName>
</protein>
<dbReference type="InterPro" id="IPR042097">
    <property type="entry name" value="Aminopeptidase_N-like_N_sf"/>
</dbReference>
<name>A0A9N9FSV0_9GLOM</name>
<feature type="region of interest" description="Disordered" evidence="7">
    <location>
        <begin position="1"/>
        <end position="23"/>
    </location>
</feature>
<reference evidence="10" key="1">
    <citation type="submission" date="2021-06" db="EMBL/GenBank/DDBJ databases">
        <authorList>
            <person name="Kallberg Y."/>
            <person name="Tangrot J."/>
            <person name="Rosling A."/>
        </authorList>
    </citation>
    <scope>NUCLEOTIDE SEQUENCE</scope>
    <source>
        <strain evidence="10">IA702</strain>
    </source>
</reference>
<dbReference type="GO" id="GO:0003682">
    <property type="term" value="F:chromatin binding"/>
    <property type="evidence" value="ECO:0007669"/>
    <property type="project" value="TreeGrafter"/>
</dbReference>
<dbReference type="InterPro" id="IPR037813">
    <property type="entry name" value="TAF2"/>
</dbReference>
<dbReference type="InterPro" id="IPR057991">
    <property type="entry name" value="TPR_TAF2_C"/>
</dbReference>
<keyword evidence="5" id="KW-0804">Transcription</keyword>
<dbReference type="PANTHER" id="PTHR15137:SF9">
    <property type="entry name" value="TRANSCRIPTION INITIATION FACTOR TFIID SUBUNIT 2"/>
    <property type="match status" value="1"/>
</dbReference>
<dbReference type="GO" id="GO:0005669">
    <property type="term" value="C:transcription factor TFIID complex"/>
    <property type="evidence" value="ECO:0007669"/>
    <property type="project" value="InterPro"/>
</dbReference>
<comment type="similarity">
    <text evidence="2">Belongs to the TAF2 family.</text>
</comment>
<dbReference type="GO" id="GO:0000976">
    <property type="term" value="F:transcription cis-regulatory region binding"/>
    <property type="evidence" value="ECO:0007669"/>
    <property type="project" value="TreeGrafter"/>
</dbReference>
<feature type="compositionally biased region" description="Basic and acidic residues" evidence="7">
    <location>
        <begin position="1107"/>
        <end position="1121"/>
    </location>
</feature>
<dbReference type="InterPro" id="IPR057345">
    <property type="entry name" value="Ig-like_TAF2"/>
</dbReference>
<dbReference type="GO" id="GO:0016251">
    <property type="term" value="F:RNA polymerase II general transcription initiation factor activity"/>
    <property type="evidence" value="ECO:0007669"/>
    <property type="project" value="TreeGrafter"/>
</dbReference>
<feature type="domain" description="Transcription initiation factor TFIID subunit 2 Ig-like" evidence="8">
    <location>
        <begin position="553"/>
        <end position="710"/>
    </location>
</feature>
<organism evidence="10 11">
    <name type="scientific">Paraglomus occultum</name>
    <dbReference type="NCBI Taxonomy" id="144539"/>
    <lineage>
        <taxon>Eukaryota</taxon>
        <taxon>Fungi</taxon>
        <taxon>Fungi incertae sedis</taxon>
        <taxon>Mucoromycota</taxon>
        <taxon>Glomeromycotina</taxon>
        <taxon>Glomeromycetes</taxon>
        <taxon>Paraglomerales</taxon>
        <taxon>Paraglomeraceae</taxon>
        <taxon>Paraglomus</taxon>
    </lineage>
</organism>
<comment type="subcellular location">
    <subcellularLocation>
        <location evidence="1">Nucleus</location>
    </subcellularLocation>
</comment>
<proteinExistence type="inferred from homology"/>
<dbReference type="CDD" id="cd09839">
    <property type="entry name" value="M1_like_TAF2"/>
    <property type="match status" value="1"/>
</dbReference>
<evidence type="ECO:0000256" key="2">
    <source>
        <dbReference type="ARBA" id="ARBA00010937"/>
    </source>
</evidence>
<feature type="compositionally biased region" description="Basic and acidic residues" evidence="7">
    <location>
        <begin position="1"/>
        <end position="20"/>
    </location>
</feature>
<evidence type="ECO:0000313" key="11">
    <source>
        <dbReference type="Proteomes" id="UP000789572"/>
    </source>
</evidence>
<keyword evidence="11" id="KW-1185">Reference proteome</keyword>
<dbReference type="SUPFAM" id="SSF55486">
    <property type="entry name" value="Metalloproteases ('zincins'), catalytic domain"/>
    <property type="match status" value="1"/>
</dbReference>
<gene>
    <name evidence="10" type="ORF">POCULU_LOCUS5223</name>
</gene>
<evidence type="ECO:0000256" key="7">
    <source>
        <dbReference type="SAM" id="MobiDB-lite"/>
    </source>
</evidence>
<dbReference type="OrthoDB" id="308861at2759"/>
<keyword evidence="4" id="KW-0805">Transcription regulation</keyword>
<evidence type="ECO:0000256" key="3">
    <source>
        <dbReference type="ARBA" id="ARBA00017363"/>
    </source>
</evidence>
<dbReference type="Gene3D" id="1.10.390.10">
    <property type="entry name" value="Neutral Protease Domain 2"/>
    <property type="match status" value="1"/>
</dbReference>
<evidence type="ECO:0000313" key="10">
    <source>
        <dbReference type="EMBL" id="CAG8555145.1"/>
    </source>
</evidence>
<feature type="non-terminal residue" evidence="10">
    <location>
        <position position="1"/>
    </location>
</feature>
<feature type="compositionally biased region" description="Basic residues" evidence="7">
    <location>
        <begin position="1147"/>
        <end position="1157"/>
    </location>
</feature>
<comment type="caution">
    <text evidence="10">The sequence shown here is derived from an EMBL/GenBank/DDBJ whole genome shotgun (WGS) entry which is preliminary data.</text>
</comment>
<evidence type="ECO:0000256" key="4">
    <source>
        <dbReference type="ARBA" id="ARBA00023015"/>
    </source>
</evidence>
<evidence type="ECO:0000256" key="5">
    <source>
        <dbReference type="ARBA" id="ARBA00023163"/>
    </source>
</evidence>
<feature type="domain" description="Transcription initiation factor TFIID subunit 2 TPR repeats" evidence="9">
    <location>
        <begin position="715"/>
        <end position="1016"/>
    </location>
</feature>
<dbReference type="InterPro" id="IPR027268">
    <property type="entry name" value="Peptidase_M4/M1_CTD_sf"/>
</dbReference>
<feature type="region of interest" description="Disordered" evidence="7">
    <location>
        <begin position="1052"/>
        <end position="1157"/>
    </location>
</feature>
<accession>A0A9N9FSV0</accession>
<dbReference type="SUPFAM" id="SSF63737">
    <property type="entry name" value="Leukotriene A4 hydrolase N-terminal domain"/>
    <property type="match status" value="1"/>
</dbReference>
<evidence type="ECO:0000256" key="1">
    <source>
        <dbReference type="ARBA" id="ARBA00004123"/>
    </source>
</evidence>
<feature type="compositionally biased region" description="Polar residues" evidence="7">
    <location>
        <begin position="1087"/>
        <end position="1098"/>
    </location>
</feature>
<dbReference type="GO" id="GO:0006367">
    <property type="term" value="P:transcription initiation at RNA polymerase II promoter"/>
    <property type="evidence" value="ECO:0007669"/>
    <property type="project" value="TreeGrafter"/>
</dbReference>
<dbReference type="EMBL" id="CAJVPJ010000767">
    <property type="protein sequence ID" value="CAG8555145.1"/>
    <property type="molecule type" value="Genomic_DNA"/>
</dbReference>
<dbReference type="AlphaFoldDB" id="A0A9N9FSV0"/>
<sequence length="1157" mass="132460">QYDERSILRDNEVATEHSEEGEAAQQLRQETVRQLAREQVERNVILIRNVMLKRGRRSIEEYNTGDYVRVKIPRVDRQRLGGKSLVCKVVEGSTTLYFKPLREVIPSIVLHCRQITINRVTVNLIEANFEIRNDGGGELIIKLPEPKMTQSEKLEGEFRPFCVYIEYSLTNPQGGIWFAEATSPEGDLLPHVYTINRPTPGGTRLWLPCVDDLMEQPTWHFEFIVPKLCLQYPITVLCSGTFDSEEDHKTDPEKKVVKYTLDVKTTAHNIGFAIGPFERFQLQYAEKDDQMSILPEIFGYCMPNKAQLLGETFSTNYYGDTMRFLLGECCTVPVSSEENAPRKGFFPYRCLNFVFIENSYAAVNSVASMIICRSCILHPRDIPEQTYETRRLLVEAIAMQWFGAYIVPQSWPDYWLVPGLSIYLSILCITVLLGKNEARWRIKEDIDRCVEEDVQRDPLFRLDRRLPLVSDEIKFMALKAPIVIYMLNRLLIRGGYPQGMLGIISDMLLNAKDSVLKIKSMSTKSLLDMCRKAIRAERRDEVKSFFTQWIYGSGCPKFRISHQVNRKKMMVEFHVKQENTNVIDSTQSPRAYNPTPVFTGPMVVCVHEADGKSYEHTLFIKAEAEKHMVKFNTKYKRIRRTTKKFKQQAPNSAPTQEEGISVWGLAMNEEEKQEWGVVDWDEADDETASSAYFEWIRLDEDLGWICSLDFVDQVDYMWSTQLVKDRDVVAQAEAVKMLENLPSKPCISTLMRTLRDPRYFYRVRVLAAVAIAKGTHIRDREKKDREELRQLAIRLLIRTFQENYCIHGISSGEHGFIPKPNQFDDLREYFVKKSLPWALSLIRDDKGETPEIVHKFLCTILQMNSIADGSRFADDYYIAALIESLANAFIPLDQGIFGNQDVETFLEYENHWLIAALAEIERCLQKDWNMWPSYRNIIAVACIRAKANLMKAGVIRRDIKKFFEHTLYGNFVDVRVGAIEALVQLDGWETDVGLEYLRHLVRNDPCLYVRRLVGRIAGVVDGGPFFWGLPKRADAKPEIRLSVVSKKASIKLKKNPDADLTPSVASDSMLGKRKNAEADASVGRVSESVTNENTSQPANKKRKKRSKSENGDKADKGDRVDKKKKSPKAEQPATASTSASSSAATKLKLKLKIKKDG</sequence>
<dbReference type="Pfam" id="PF25577">
    <property type="entry name" value="TPR_TAF2_C"/>
    <property type="match status" value="1"/>
</dbReference>
<keyword evidence="6" id="KW-0539">Nucleus</keyword>
<evidence type="ECO:0000259" key="8">
    <source>
        <dbReference type="Pfam" id="PF25316"/>
    </source>
</evidence>
<dbReference type="Gene3D" id="2.60.40.1730">
    <property type="entry name" value="tricorn interacting facor f3 domain"/>
    <property type="match status" value="1"/>
</dbReference>
<evidence type="ECO:0000259" key="9">
    <source>
        <dbReference type="Pfam" id="PF25577"/>
    </source>
</evidence>
<dbReference type="PANTHER" id="PTHR15137">
    <property type="entry name" value="TRANSCRIPTION INITIATION FACTOR TFIID"/>
    <property type="match status" value="1"/>
</dbReference>
<evidence type="ECO:0000256" key="6">
    <source>
        <dbReference type="ARBA" id="ARBA00023242"/>
    </source>
</evidence>
<feature type="compositionally biased region" description="Low complexity" evidence="7">
    <location>
        <begin position="1133"/>
        <end position="1146"/>
    </location>
</feature>
<dbReference type="Pfam" id="PF25316">
    <property type="entry name" value="TAF2_3rd"/>
    <property type="match status" value="1"/>
</dbReference>
<dbReference type="Proteomes" id="UP000789572">
    <property type="component" value="Unassembled WGS sequence"/>
</dbReference>